<keyword evidence="3" id="KW-1185">Reference proteome</keyword>
<feature type="signal peptide" evidence="1">
    <location>
        <begin position="1"/>
        <end position="21"/>
    </location>
</feature>
<evidence type="ECO:0000313" key="3">
    <source>
        <dbReference type="Proteomes" id="UP000662088"/>
    </source>
</evidence>
<proteinExistence type="predicted"/>
<dbReference type="PROSITE" id="PS51257">
    <property type="entry name" value="PROKAR_LIPOPROTEIN"/>
    <property type="match status" value="1"/>
</dbReference>
<protein>
    <recommendedName>
        <fullName evidence="4">Lipoprotein</fullName>
    </recommendedName>
</protein>
<reference evidence="2" key="1">
    <citation type="submission" date="2020-08" db="EMBL/GenBank/DDBJ databases">
        <title>Genome public.</title>
        <authorList>
            <person name="Liu C."/>
            <person name="Sun Q."/>
        </authorList>
    </citation>
    <scope>NUCLEOTIDE SEQUENCE</scope>
    <source>
        <strain evidence="2">NSJ-42</strain>
    </source>
</reference>
<keyword evidence="1" id="KW-0732">Signal</keyword>
<dbReference type="AlphaFoldDB" id="A0A8I0ADA4"/>
<sequence>MKKVILAAVIGISAMSFVSCGNTEVNEDNIKNKYNVDEYVEKGATVEKYLPSGSVVMKDSKGTKFYLGKDSSYKVALNDEGIILPYVDVNDNVYYFDSSVKALPEGFERSGRISSYGGSENLVKSDIKDSYSFIQSLTVYSNPKEKDLIYTQYRGEDTYDVWKVYEEI</sequence>
<comment type="caution">
    <text evidence="2">The sequence shown here is derived from an EMBL/GenBank/DDBJ whole genome shotgun (WGS) entry which is preliminary data.</text>
</comment>
<evidence type="ECO:0000256" key="1">
    <source>
        <dbReference type="SAM" id="SignalP"/>
    </source>
</evidence>
<dbReference type="RefSeq" id="WP_186834973.1">
    <property type="nucleotide sequence ID" value="NZ_JACOOQ010000008.1"/>
</dbReference>
<name>A0A8I0ADA4_9CLOT</name>
<evidence type="ECO:0000313" key="2">
    <source>
        <dbReference type="EMBL" id="MBC5640012.1"/>
    </source>
</evidence>
<dbReference type="Proteomes" id="UP000662088">
    <property type="component" value="Unassembled WGS sequence"/>
</dbReference>
<organism evidence="2 3">
    <name type="scientific">Clostridium lentum</name>
    <dbReference type="NCBI Taxonomy" id="2763037"/>
    <lineage>
        <taxon>Bacteria</taxon>
        <taxon>Bacillati</taxon>
        <taxon>Bacillota</taxon>
        <taxon>Clostridia</taxon>
        <taxon>Eubacteriales</taxon>
        <taxon>Clostridiaceae</taxon>
        <taxon>Clostridium</taxon>
    </lineage>
</organism>
<evidence type="ECO:0008006" key="4">
    <source>
        <dbReference type="Google" id="ProtNLM"/>
    </source>
</evidence>
<feature type="chain" id="PRO_5038657140" description="Lipoprotein" evidence="1">
    <location>
        <begin position="22"/>
        <end position="168"/>
    </location>
</feature>
<accession>A0A8I0ADA4</accession>
<gene>
    <name evidence="2" type="ORF">H8R92_06105</name>
</gene>
<dbReference type="EMBL" id="JACOOQ010000008">
    <property type="protein sequence ID" value="MBC5640012.1"/>
    <property type="molecule type" value="Genomic_DNA"/>
</dbReference>